<dbReference type="GO" id="GO:0046872">
    <property type="term" value="F:metal ion binding"/>
    <property type="evidence" value="ECO:0007669"/>
    <property type="project" value="UniProtKB-KW"/>
</dbReference>
<dbReference type="GO" id="GO:0009337">
    <property type="term" value="C:sulfite reductase complex (NADPH)"/>
    <property type="evidence" value="ECO:0007669"/>
    <property type="project" value="TreeGrafter"/>
</dbReference>
<evidence type="ECO:0000313" key="19">
    <source>
        <dbReference type="EMBL" id="MCU7550785.1"/>
    </source>
</evidence>
<keyword evidence="13" id="KW-0198">Cysteine biosynthesis</keyword>
<evidence type="ECO:0000256" key="2">
    <source>
        <dbReference type="ARBA" id="ARBA00001966"/>
    </source>
</evidence>
<evidence type="ECO:0000313" key="20">
    <source>
        <dbReference type="Proteomes" id="UP001155483"/>
    </source>
</evidence>
<keyword evidence="13" id="KW-0028">Amino-acid biosynthesis</keyword>
<feature type="domain" description="Nitrite/sulphite reductase 4Fe-4S" evidence="17">
    <location>
        <begin position="169"/>
        <end position="325"/>
    </location>
</feature>
<dbReference type="NCBIfam" id="NF010029">
    <property type="entry name" value="PRK13504.1"/>
    <property type="match status" value="1"/>
</dbReference>
<feature type="domain" description="Nitrite/Sulfite reductase ferredoxin-like" evidence="18">
    <location>
        <begin position="347"/>
        <end position="412"/>
    </location>
</feature>
<evidence type="ECO:0000256" key="1">
    <source>
        <dbReference type="ARBA" id="ARBA00001929"/>
    </source>
</evidence>
<evidence type="ECO:0000256" key="12">
    <source>
        <dbReference type="ARBA" id="ARBA00023014"/>
    </source>
</evidence>
<dbReference type="GO" id="GO:0019344">
    <property type="term" value="P:cysteine biosynthetic process"/>
    <property type="evidence" value="ECO:0007669"/>
    <property type="project" value="UniProtKB-KW"/>
</dbReference>
<keyword evidence="8" id="KW-0479">Metal-binding</keyword>
<dbReference type="GO" id="GO:0020037">
    <property type="term" value="F:heme binding"/>
    <property type="evidence" value="ECO:0007669"/>
    <property type="project" value="InterPro"/>
</dbReference>
<proteinExistence type="inferred from homology"/>
<accession>A0A9X2XXB1</accession>
<evidence type="ECO:0000256" key="8">
    <source>
        <dbReference type="ARBA" id="ARBA00022723"/>
    </source>
</evidence>
<dbReference type="InterPro" id="IPR036136">
    <property type="entry name" value="Nit/Sulf_reduc_fer-like_dom_sf"/>
</dbReference>
<comment type="pathway">
    <text evidence="3">Sulfur metabolism; hydrogen sulfide biosynthesis; hydrogen sulfide from sulfite (NADPH route): step 1/1.</text>
</comment>
<evidence type="ECO:0000256" key="13">
    <source>
        <dbReference type="ARBA" id="ARBA00023192"/>
    </source>
</evidence>
<evidence type="ECO:0000256" key="4">
    <source>
        <dbReference type="ARBA" id="ARBA00010429"/>
    </source>
</evidence>
<dbReference type="InterPro" id="IPR045854">
    <property type="entry name" value="NO2/SO3_Rdtase_4Fe4S_sf"/>
</dbReference>
<comment type="similarity">
    <text evidence="4">Belongs to the nitrite and sulfite reductase 4Fe-4S domain family.</text>
</comment>
<dbReference type="GO" id="GO:0004783">
    <property type="term" value="F:sulfite reductase (NADPH) activity"/>
    <property type="evidence" value="ECO:0007669"/>
    <property type="project" value="UniProtKB-EC"/>
</dbReference>
<comment type="function">
    <text evidence="15">Component of the sulfite reductase complex that catalyzes the 6-electron reduction of sulfite to sulfide. This is one of several activities required for the biosynthesis of L-cysteine from sulfate.</text>
</comment>
<dbReference type="Gene3D" id="3.90.480.20">
    <property type="match status" value="1"/>
</dbReference>
<comment type="cofactor">
    <cofactor evidence="2">
        <name>[4Fe-4S] cluster</name>
        <dbReference type="ChEBI" id="CHEBI:49883"/>
    </cofactor>
</comment>
<evidence type="ECO:0000256" key="5">
    <source>
        <dbReference type="ARBA" id="ARBA00012604"/>
    </source>
</evidence>
<evidence type="ECO:0000259" key="18">
    <source>
        <dbReference type="Pfam" id="PF03460"/>
    </source>
</evidence>
<dbReference type="FunFam" id="3.30.413.10:FF:000003">
    <property type="entry name" value="Sulfite reductase [NADPH] hemoprotein beta-component"/>
    <property type="match status" value="1"/>
</dbReference>
<dbReference type="EMBL" id="JAOTIF010000015">
    <property type="protein sequence ID" value="MCU7550785.1"/>
    <property type="molecule type" value="Genomic_DNA"/>
</dbReference>
<dbReference type="InterPro" id="IPR006066">
    <property type="entry name" value="NO2/SO3_Rdtase_FeS/sirohaem_BS"/>
</dbReference>
<dbReference type="GO" id="GO:0051539">
    <property type="term" value="F:4 iron, 4 sulfur cluster binding"/>
    <property type="evidence" value="ECO:0007669"/>
    <property type="project" value="UniProtKB-KW"/>
</dbReference>
<evidence type="ECO:0000256" key="7">
    <source>
        <dbReference type="ARBA" id="ARBA00022617"/>
    </source>
</evidence>
<dbReference type="Pfam" id="PF03460">
    <property type="entry name" value="NIR_SIR_ferr"/>
    <property type="match status" value="2"/>
</dbReference>
<evidence type="ECO:0000256" key="10">
    <source>
        <dbReference type="ARBA" id="ARBA00023002"/>
    </source>
</evidence>
<dbReference type="PROSITE" id="PS00365">
    <property type="entry name" value="NIR_SIR"/>
    <property type="match status" value="1"/>
</dbReference>
<comment type="cofactor">
    <cofactor evidence="1">
        <name>siroheme</name>
        <dbReference type="ChEBI" id="CHEBI:60052"/>
    </cofactor>
</comment>
<dbReference type="PANTHER" id="PTHR11493:SF47">
    <property type="entry name" value="SULFITE REDUCTASE [NADPH] SUBUNIT BETA"/>
    <property type="match status" value="1"/>
</dbReference>
<evidence type="ECO:0000256" key="16">
    <source>
        <dbReference type="ARBA" id="ARBA00062253"/>
    </source>
</evidence>
<reference evidence="19" key="2">
    <citation type="submission" date="2023-04" db="EMBL/GenBank/DDBJ databases">
        <title>Paracnuella aquatica gen. nov., sp. nov., a member of the family Chitinophagaceae isolated from a hot spring.</title>
        <authorList>
            <person name="Wang C."/>
        </authorList>
    </citation>
    <scope>NUCLEOTIDE SEQUENCE</scope>
    <source>
        <strain evidence="19">LB-8</strain>
    </source>
</reference>
<comment type="caution">
    <text evidence="19">The sequence shown here is derived from an EMBL/GenBank/DDBJ whole genome shotgun (WGS) entry which is preliminary data.</text>
</comment>
<dbReference type="InterPro" id="IPR006067">
    <property type="entry name" value="NO2/SO3_Rdtase_4Fe4S_dom"/>
</dbReference>
<evidence type="ECO:0000256" key="6">
    <source>
        <dbReference type="ARBA" id="ARBA00022485"/>
    </source>
</evidence>
<dbReference type="Gene3D" id="3.30.413.10">
    <property type="entry name" value="Sulfite Reductase Hemoprotein, domain 1"/>
    <property type="match status" value="2"/>
</dbReference>
<evidence type="ECO:0000256" key="14">
    <source>
        <dbReference type="ARBA" id="ARBA00052219"/>
    </source>
</evidence>
<evidence type="ECO:0000256" key="9">
    <source>
        <dbReference type="ARBA" id="ARBA00022857"/>
    </source>
</evidence>
<dbReference type="PANTHER" id="PTHR11493">
    <property type="entry name" value="SULFITE REDUCTASE [NADPH] SUBUNIT BETA-RELATED"/>
    <property type="match status" value="1"/>
</dbReference>
<evidence type="ECO:0000259" key="17">
    <source>
        <dbReference type="Pfam" id="PF01077"/>
    </source>
</evidence>
<keyword evidence="11" id="KW-0408">Iron</keyword>
<keyword evidence="20" id="KW-1185">Reference proteome</keyword>
<dbReference type="GO" id="GO:0050311">
    <property type="term" value="F:sulfite reductase (ferredoxin) activity"/>
    <property type="evidence" value="ECO:0007669"/>
    <property type="project" value="TreeGrafter"/>
</dbReference>
<dbReference type="Proteomes" id="UP001155483">
    <property type="component" value="Unassembled WGS sequence"/>
</dbReference>
<keyword evidence="6" id="KW-0004">4Fe-4S</keyword>
<dbReference type="SUPFAM" id="SSF55124">
    <property type="entry name" value="Nitrite/Sulfite reductase N-terminal domain-like"/>
    <property type="match status" value="2"/>
</dbReference>
<dbReference type="GO" id="GO:0000103">
    <property type="term" value="P:sulfate assimilation"/>
    <property type="evidence" value="ECO:0007669"/>
    <property type="project" value="UniProtKB-ARBA"/>
</dbReference>
<keyword evidence="10" id="KW-0560">Oxidoreductase</keyword>
<reference evidence="19" key="1">
    <citation type="submission" date="2022-09" db="EMBL/GenBank/DDBJ databases">
        <authorList>
            <person name="Yuan C."/>
            <person name="Ke Z."/>
        </authorList>
    </citation>
    <scope>NUCLEOTIDE SEQUENCE</scope>
    <source>
        <strain evidence="19">LB-8</strain>
    </source>
</reference>
<dbReference type="RefSeq" id="WP_279298314.1">
    <property type="nucleotide sequence ID" value="NZ_JAOTIF010000015.1"/>
</dbReference>
<dbReference type="InterPro" id="IPR045169">
    <property type="entry name" value="NO2/SO3_Rdtase_4Fe4S_prot"/>
</dbReference>
<evidence type="ECO:0000256" key="15">
    <source>
        <dbReference type="ARBA" id="ARBA00057160"/>
    </source>
</evidence>
<dbReference type="SUPFAM" id="SSF56014">
    <property type="entry name" value="Nitrite and sulphite reductase 4Fe-4S domain-like"/>
    <property type="match status" value="2"/>
</dbReference>
<dbReference type="PRINTS" id="PR00397">
    <property type="entry name" value="SIROHAEM"/>
</dbReference>
<sequence>MMSDNKNLSSTERIKMNSDGLRGTIEESLANEITGNINEDDHTVVRFHGMYMQDDRDRRDERAAKKLERLYSFMIRLRLPGGFMKPEQWVALHHIAGENSTGVIKITTRQTIQLHGILKSRIKPTLKAFNEADLTTLATCGDINRNVLGVANPAQTPLHEEIYTYAKEISDLLLPKTRGYYEIWLDEKKMTDRKLEEDPLYQNRYMPRKFKIAIAVPPNNDVDVLTNDIALIAIIEKGKLKGFNIAIGGGLSTTHGNPSHYARLASVIGFTKSKEKVLKAVYEILTIQRDYGDRSDRKLARLKYTVDRLGLDWWREELEKRCGFKLEDAKPFTFNERKDIYGWAKSSDGNWHYTLFVENGRVLDDEKVAMKSALLEAAQTGKVNIRFTCNQNVIISDVAERDKKQINEILERYGVIKHTDSASALRINSMACVALNTCALALAEAQRYLPSLISKIEPLLEKHGLEKDEIILRMTGCPNGCGRSYASEIGFVGTSLGKYNMHLGGDRYGLRLNKIYKENLGESEILSELDSLFGAFKAEGAKDETFGDFTYRKYIVPKYALA</sequence>
<keyword evidence="9" id="KW-0521">NADP</keyword>
<dbReference type="Gene3D" id="3.90.480.10">
    <property type="entry name" value="Sulfite Reductase Hemoprotein,Domain 2"/>
    <property type="match status" value="1"/>
</dbReference>
<name>A0A9X2XXB1_9BACT</name>
<keyword evidence="7" id="KW-0349">Heme</keyword>
<dbReference type="EC" id="1.8.1.2" evidence="5"/>
<feature type="domain" description="Nitrite/Sulfite reductase ferredoxin-like" evidence="18">
    <location>
        <begin position="73"/>
        <end position="131"/>
    </location>
</feature>
<keyword evidence="12" id="KW-0411">Iron-sulfur</keyword>
<protein>
    <recommendedName>
        <fullName evidence="5">assimilatory sulfite reductase (NADPH)</fullName>
        <ecNumber evidence="5">1.8.1.2</ecNumber>
    </recommendedName>
</protein>
<gene>
    <name evidence="19" type="ORF">OCK74_16825</name>
</gene>
<dbReference type="AlphaFoldDB" id="A0A9X2XXB1"/>
<organism evidence="19 20">
    <name type="scientific">Paraflavisolibacter caeni</name>
    <dbReference type="NCBI Taxonomy" id="2982496"/>
    <lineage>
        <taxon>Bacteria</taxon>
        <taxon>Pseudomonadati</taxon>
        <taxon>Bacteroidota</taxon>
        <taxon>Chitinophagia</taxon>
        <taxon>Chitinophagales</taxon>
        <taxon>Chitinophagaceae</taxon>
        <taxon>Paraflavisolibacter</taxon>
    </lineage>
</organism>
<comment type="catalytic activity">
    <reaction evidence="14">
        <text>hydrogen sulfide + 3 NADP(+) + 3 H2O = sulfite + 3 NADPH + 4 H(+)</text>
        <dbReference type="Rhea" id="RHEA:13801"/>
        <dbReference type="ChEBI" id="CHEBI:15377"/>
        <dbReference type="ChEBI" id="CHEBI:15378"/>
        <dbReference type="ChEBI" id="CHEBI:17359"/>
        <dbReference type="ChEBI" id="CHEBI:29919"/>
        <dbReference type="ChEBI" id="CHEBI:57783"/>
        <dbReference type="ChEBI" id="CHEBI:58349"/>
        <dbReference type="EC" id="1.8.1.2"/>
    </reaction>
</comment>
<dbReference type="Pfam" id="PF01077">
    <property type="entry name" value="NIR_SIR"/>
    <property type="match status" value="1"/>
</dbReference>
<evidence type="ECO:0000256" key="3">
    <source>
        <dbReference type="ARBA" id="ARBA00004774"/>
    </source>
</evidence>
<comment type="subunit">
    <text evidence="16">Alpha(8)-beta(8). The alpha component is a flavoprotein, the beta component is a hemoprotein.</text>
</comment>
<dbReference type="InterPro" id="IPR005117">
    <property type="entry name" value="NiRdtase/SiRdtase_haem-b_fer"/>
</dbReference>
<evidence type="ECO:0000256" key="11">
    <source>
        <dbReference type="ARBA" id="ARBA00023004"/>
    </source>
</evidence>